<evidence type="ECO:0000313" key="2">
    <source>
        <dbReference type="EMBL" id="KAG1898957.1"/>
    </source>
</evidence>
<keyword evidence="3" id="KW-1185">Reference proteome</keyword>
<dbReference type="EMBL" id="JABBWK010000035">
    <property type="protein sequence ID" value="KAG1898957.1"/>
    <property type="molecule type" value="Genomic_DNA"/>
</dbReference>
<reference evidence="2" key="1">
    <citation type="journal article" date="2020" name="New Phytol.">
        <title>Comparative genomics reveals dynamic genome evolution in host specialist ectomycorrhizal fungi.</title>
        <authorList>
            <person name="Lofgren L.A."/>
            <person name="Nguyen N.H."/>
            <person name="Vilgalys R."/>
            <person name="Ruytinx J."/>
            <person name="Liao H.L."/>
            <person name="Branco S."/>
            <person name="Kuo A."/>
            <person name="LaButti K."/>
            <person name="Lipzen A."/>
            <person name="Andreopoulos W."/>
            <person name="Pangilinan J."/>
            <person name="Riley R."/>
            <person name="Hundley H."/>
            <person name="Na H."/>
            <person name="Barry K."/>
            <person name="Grigoriev I.V."/>
            <person name="Stajich J.E."/>
            <person name="Kennedy P.G."/>
        </authorList>
    </citation>
    <scope>NUCLEOTIDE SEQUENCE</scope>
    <source>
        <strain evidence="2">FC203</strain>
    </source>
</reference>
<evidence type="ECO:0000256" key="1">
    <source>
        <dbReference type="SAM" id="MobiDB-lite"/>
    </source>
</evidence>
<dbReference type="AlphaFoldDB" id="A0AAD4E3K3"/>
<sequence length="169" mass="18208">MSADHRPDPPPGANRSSQANVGESQSAEPLRGVCQSLRKLKNGFTKKLPKPFKRKRNHTIVAQNVELEGASVPTIQVETAPSDVEEGPNPQLVDAELQGAREGMESMRLLGGRTISVASAASNASAGLTAMDDFETTYLQPLNIIDAVLEKITDVWVILVHGKRTNQVV</sequence>
<evidence type="ECO:0000313" key="3">
    <source>
        <dbReference type="Proteomes" id="UP001195769"/>
    </source>
</evidence>
<dbReference type="RefSeq" id="XP_041224533.1">
    <property type="nucleotide sequence ID" value="XM_041371802.1"/>
</dbReference>
<accession>A0AAD4E3K3</accession>
<dbReference type="Proteomes" id="UP001195769">
    <property type="component" value="Unassembled WGS sequence"/>
</dbReference>
<organism evidence="2 3">
    <name type="scientific">Suillus fuscotomentosus</name>
    <dbReference type="NCBI Taxonomy" id="1912939"/>
    <lineage>
        <taxon>Eukaryota</taxon>
        <taxon>Fungi</taxon>
        <taxon>Dikarya</taxon>
        <taxon>Basidiomycota</taxon>
        <taxon>Agaricomycotina</taxon>
        <taxon>Agaricomycetes</taxon>
        <taxon>Agaricomycetidae</taxon>
        <taxon>Boletales</taxon>
        <taxon>Suillineae</taxon>
        <taxon>Suillaceae</taxon>
        <taxon>Suillus</taxon>
    </lineage>
</organism>
<proteinExistence type="predicted"/>
<gene>
    <name evidence="2" type="ORF">F5891DRAFT_432065</name>
</gene>
<comment type="caution">
    <text evidence="2">The sequence shown here is derived from an EMBL/GenBank/DDBJ whole genome shotgun (WGS) entry which is preliminary data.</text>
</comment>
<feature type="compositionally biased region" description="Polar residues" evidence="1">
    <location>
        <begin position="14"/>
        <end position="27"/>
    </location>
</feature>
<protein>
    <submittedName>
        <fullName evidence="2">Uncharacterized protein</fullName>
    </submittedName>
</protein>
<dbReference type="GeneID" id="64666100"/>
<name>A0AAD4E3K3_9AGAM</name>
<feature type="region of interest" description="Disordered" evidence="1">
    <location>
        <begin position="1"/>
        <end position="32"/>
    </location>
</feature>